<dbReference type="GeneTree" id="ENSGT01150000289656"/>
<name>A0AAY4AHK4_9TELE</name>
<reference evidence="2" key="3">
    <citation type="submission" date="2025-09" db="UniProtKB">
        <authorList>
            <consortium name="Ensembl"/>
        </authorList>
    </citation>
    <scope>IDENTIFICATION</scope>
</reference>
<organism evidence="2 3">
    <name type="scientific">Denticeps clupeoides</name>
    <name type="common">denticle herring</name>
    <dbReference type="NCBI Taxonomy" id="299321"/>
    <lineage>
        <taxon>Eukaryota</taxon>
        <taxon>Metazoa</taxon>
        <taxon>Chordata</taxon>
        <taxon>Craniata</taxon>
        <taxon>Vertebrata</taxon>
        <taxon>Euteleostomi</taxon>
        <taxon>Actinopterygii</taxon>
        <taxon>Neopterygii</taxon>
        <taxon>Teleostei</taxon>
        <taxon>Clupei</taxon>
        <taxon>Clupeiformes</taxon>
        <taxon>Denticipitoidei</taxon>
        <taxon>Denticipitidae</taxon>
        <taxon>Denticeps</taxon>
    </lineage>
</organism>
<dbReference type="AlphaFoldDB" id="A0AAY4AHK4"/>
<dbReference type="Proteomes" id="UP000694580">
    <property type="component" value="Chromosome 1"/>
</dbReference>
<dbReference type="PANTHER" id="PTHR46148">
    <property type="entry name" value="CHROMO DOMAIN-CONTAINING PROTEIN"/>
    <property type="match status" value="1"/>
</dbReference>
<protein>
    <recommendedName>
        <fullName evidence="1">Tf2-1-like SH3-like domain-containing protein</fullName>
    </recommendedName>
</protein>
<dbReference type="Ensembl" id="ENSDCDT00010007022.1">
    <property type="protein sequence ID" value="ENSDCDP00010006791.1"/>
    <property type="gene ID" value="ENSDCDG00010002918.1"/>
</dbReference>
<dbReference type="PANTHER" id="PTHR46148:SF52">
    <property type="entry name" value="OS04G0603800 PROTEIN"/>
    <property type="match status" value="1"/>
</dbReference>
<accession>A0AAY4AHK4</accession>
<reference evidence="2 3" key="1">
    <citation type="submission" date="2020-06" db="EMBL/GenBank/DDBJ databases">
        <authorList>
            <consortium name="Wellcome Sanger Institute Data Sharing"/>
        </authorList>
    </citation>
    <scope>NUCLEOTIDE SEQUENCE [LARGE SCALE GENOMIC DNA]</scope>
</reference>
<reference evidence="2" key="2">
    <citation type="submission" date="2025-08" db="UniProtKB">
        <authorList>
            <consortium name="Ensembl"/>
        </authorList>
    </citation>
    <scope>IDENTIFICATION</scope>
</reference>
<proteinExistence type="predicted"/>
<evidence type="ECO:0000259" key="1">
    <source>
        <dbReference type="Pfam" id="PF24626"/>
    </source>
</evidence>
<dbReference type="InterPro" id="IPR056924">
    <property type="entry name" value="SH3_Tf2-1"/>
</dbReference>
<keyword evidence="3" id="KW-1185">Reference proteome</keyword>
<evidence type="ECO:0000313" key="2">
    <source>
        <dbReference type="Ensembl" id="ENSDCDP00010006791.1"/>
    </source>
</evidence>
<evidence type="ECO:0000313" key="3">
    <source>
        <dbReference type="Proteomes" id="UP000694580"/>
    </source>
</evidence>
<sequence length="212" mass="23601">IRHWILESLLPSDRCHPQSLFWIPSPPGDRVWLSTRHLRLHTDSKKVTPRFVGPYPVTTQINPVAYRLRLPSSLKVHPVFHISQLKPYVSSHSFPPQPLRLLLGSSMVVPPSPSAISWTLILVAGASSILWTGRAMAPRNIPGFPPGSSWTQTSSRPSIAASLLVRDRQEPVVEGGSCQVTARKSEDWLGQEINRKSWCLLLAQTSCFIHGP</sequence>
<feature type="domain" description="Tf2-1-like SH3-like" evidence="1">
    <location>
        <begin position="28"/>
        <end position="89"/>
    </location>
</feature>
<dbReference type="Pfam" id="PF24626">
    <property type="entry name" value="SH3_Tf2-1"/>
    <property type="match status" value="1"/>
</dbReference>